<reference evidence="2 3" key="1">
    <citation type="submission" date="2019-02" db="EMBL/GenBank/DDBJ databases">
        <title>Draft genome sequence of Amycolatopsis sp. 8-3EHSu isolated from roots of Suaeda maritima.</title>
        <authorList>
            <person name="Duangmal K."/>
            <person name="Chantavorakit T."/>
        </authorList>
    </citation>
    <scope>NUCLEOTIDE SEQUENCE [LARGE SCALE GENOMIC DNA]</scope>
    <source>
        <strain evidence="2 3">8-3EHSu</strain>
    </source>
</reference>
<dbReference type="PANTHER" id="PTHR43681:SF1">
    <property type="entry name" value="SARCALUMENIN"/>
    <property type="match status" value="1"/>
</dbReference>
<dbReference type="InterPro" id="IPR051943">
    <property type="entry name" value="TRAFAC_Dynamin-like_GTPase"/>
</dbReference>
<evidence type="ECO:0000259" key="1">
    <source>
        <dbReference type="Pfam" id="PF00350"/>
    </source>
</evidence>
<protein>
    <submittedName>
        <fullName evidence="2">GTP-binding protein</fullName>
    </submittedName>
</protein>
<keyword evidence="3" id="KW-1185">Reference proteome</keyword>
<proteinExistence type="predicted"/>
<sequence>MMAPPWLTLMDDTIRVCSAHGTPDLVQRLRERRAQLLDPKLRVLVIGEQGQGKSQLVNALVNAPVCAVGDDTTTTVPAVLEYTKTPTAAVLTAAPDAGRRELTQAPHRQPVAVEKVTATANQEAARPGGEMVRAQVGLPSPLLSAGLVLVDTPASGAARPGKATFTEILRADAVLLASDATSEFSASELDLLGQVSRVCPTVMVALTKIDIVPGWRAVAERNRAYLARAGVGAPVVPVSATLRLAAAKAGDRELNAESGFEELLRRVKHDWLDQADVLNRRSVAALAGMAVEQLAGPLQEELAAASAEKPKGDSVARWHTAGRKLEQLQRDSARWQTMLSDEVSDLIADLEFDLRDRTRRILREVDEYFEAADPNRTWGEFEDWLRDNLATVAETNFTWLLERFDWIARKIARQIAPDHKDLLPDLLVADAPDDHASGIRTPKVERFTIGQKLFVGMRGSYTGLLMFGLATTVAGMPLINPISLGAGVAFGAKSVFEERGNRLKRRQATAKTAAQRHVDDFFLAYGKESKDAARLLQRAVRDRFAAYAEQQRAEITASAKAIKQVIDAEAAERTRRTQAVRTGIAELAAIRQRVQAMAAVRLPEQRTRGLIA</sequence>
<dbReference type="OrthoDB" id="3798616at2"/>
<dbReference type="PANTHER" id="PTHR43681">
    <property type="entry name" value="TRANSMEMBRANE GTPASE FZO"/>
    <property type="match status" value="1"/>
</dbReference>
<dbReference type="AlphaFoldDB" id="A0A4Q7J1L4"/>
<evidence type="ECO:0000313" key="3">
    <source>
        <dbReference type="Proteomes" id="UP000292003"/>
    </source>
</evidence>
<dbReference type="InterPro" id="IPR045063">
    <property type="entry name" value="Dynamin_N"/>
</dbReference>
<organism evidence="2 3">
    <name type="scientific">Amycolatopsis suaedae</name>
    <dbReference type="NCBI Taxonomy" id="2510978"/>
    <lineage>
        <taxon>Bacteria</taxon>
        <taxon>Bacillati</taxon>
        <taxon>Actinomycetota</taxon>
        <taxon>Actinomycetes</taxon>
        <taxon>Pseudonocardiales</taxon>
        <taxon>Pseudonocardiaceae</taxon>
        <taxon>Amycolatopsis</taxon>
    </lineage>
</organism>
<dbReference type="SUPFAM" id="SSF52540">
    <property type="entry name" value="P-loop containing nucleoside triphosphate hydrolases"/>
    <property type="match status" value="1"/>
</dbReference>
<comment type="caution">
    <text evidence="2">The sequence shown here is derived from an EMBL/GenBank/DDBJ whole genome shotgun (WGS) entry which is preliminary data.</text>
</comment>
<dbReference type="Pfam" id="PF00350">
    <property type="entry name" value="Dynamin_N"/>
    <property type="match status" value="1"/>
</dbReference>
<feature type="domain" description="Dynamin N-terminal" evidence="1">
    <location>
        <begin position="43"/>
        <end position="194"/>
    </location>
</feature>
<gene>
    <name evidence="2" type="ORF">EWH70_29660</name>
</gene>
<evidence type="ECO:0000313" key="2">
    <source>
        <dbReference type="EMBL" id="RZQ60462.1"/>
    </source>
</evidence>
<dbReference type="InterPro" id="IPR027417">
    <property type="entry name" value="P-loop_NTPase"/>
</dbReference>
<name>A0A4Q7J1L4_9PSEU</name>
<dbReference type="Proteomes" id="UP000292003">
    <property type="component" value="Unassembled WGS sequence"/>
</dbReference>
<dbReference type="Gene3D" id="3.40.50.300">
    <property type="entry name" value="P-loop containing nucleotide triphosphate hydrolases"/>
    <property type="match status" value="1"/>
</dbReference>
<accession>A0A4Q7J1L4</accession>
<dbReference type="EMBL" id="SFCC01000017">
    <property type="protein sequence ID" value="RZQ60462.1"/>
    <property type="molecule type" value="Genomic_DNA"/>
</dbReference>